<organism evidence="5 6">
    <name type="scientific">Nannospalax galili</name>
    <name type="common">Northern Israeli blind subterranean mole rat</name>
    <name type="synonym">Spalax galili</name>
    <dbReference type="NCBI Taxonomy" id="1026970"/>
    <lineage>
        <taxon>Eukaryota</taxon>
        <taxon>Metazoa</taxon>
        <taxon>Chordata</taxon>
        <taxon>Craniata</taxon>
        <taxon>Vertebrata</taxon>
        <taxon>Euteleostomi</taxon>
        <taxon>Mammalia</taxon>
        <taxon>Eutheria</taxon>
        <taxon>Euarchontoglires</taxon>
        <taxon>Glires</taxon>
        <taxon>Rodentia</taxon>
        <taxon>Myomorpha</taxon>
        <taxon>Muroidea</taxon>
        <taxon>Spalacidae</taxon>
        <taxon>Spalacinae</taxon>
        <taxon>Nannospalax</taxon>
    </lineage>
</organism>
<comment type="similarity">
    <text evidence="1">Belongs to the CRISP family.</text>
</comment>
<feature type="signal peptide" evidence="3">
    <location>
        <begin position="1"/>
        <end position="23"/>
    </location>
</feature>
<reference evidence="5" key="1">
    <citation type="submission" date="2025-08" db="UniProtKB">
        <authorList>
            <consortium name="Ensembl"/>
        </authorList>
    </citation>
    <scope>IDENTIFICATION</scope>
</reference>
<keyword evidence="3" id="KW-0732">Signal</keyword>
<dbReference type="GeneTree" id="ENSGT00940000162362"/>
<dbReference type="InterPro" id="IPR034117">
    <property type="entry name" value="SCP_CRISP"/>
</dbReference>
<dbReference type="AlphaFoldDB" id="A0A8C6Q7S3"/>
<keyword evidence="2" id="KW-1015">Disulfide bond</keyword>
<reference evidence="5" key="2">
    <citation type="submission" date="2025-09" db="UniProtKB">
        <authorList>
            <consortium name="Ensembl"/>
        </authorList>
    </citation>
    <scope>IDENTIFICATION</scope>
</reference>
<dbReference type="InterPro" id="IPR001283">
    <property type="entry name" value="CRISP-related"/>
</dbReference>
<dbReference type="PANTHER" id="PTHR10334">
    <property type="entry name" value="CYSTEINE-RICH SECRETORY PROTEIN-RELATED"/>
    <property type="match status" value="1"/>
</dbReference>
<dbReference type="SMART" id="SM00198">
    <property type="entry name" value="SCP"/>
    <property type="match status" value="1"/>
</dbReference>
<evidence type="ECO:0000256" key="1">
    <source>
        <dbReference type="ARBA" id="ARBA00009923"/>
    </source>
</evidence>
<gene>
    <name evidence="5" type="primary">Crisp1</name>
</gene>
<evidence type="ECO:0000259" key="4">
    <source>
        <dbReference type="SMART" id="SM00198"/>
    </source>
</evidence>
<dbReference type="InterPro" id="IPR018244">
    <property type="entry name" value="Allrgn_V5/Tpx1_CS"/>
</dbReference>
<dbReference type="Ensembl" id="ENSNGAT00000000052.1">
    <property type="protein sequence ID" value="ENSNGAP00000000051.1"/>
    <property type="gene ID" value="ENSNGAG00000000040.1"/>
</dbReference>
<dbReference type="PROSITE" id="PS01009">
    <property type="entry name" value="CRISP_1"/>
    <property type="match status" value="1"/>
</dbReference>
<dbReference type="OMA" id="YDEYTDC"/>
<dbReference type="Gene3D" id="3.40.33.10">
    <property type="entry name" value="CAP"/>
    <property type="match status" value="1"/>
</dbReference>
<dbReference type="GO" id="GO:0005576">
    <property type="term" value="C:extracellular region"/>
    <property type="evidence" value="ECO:0007669"/>
    <property type="project" value="InterPro"/>
</dbReference>
<name>A0A8C6Q7S3_NANGA</name>
<evidence type="ECO:0000313" key="5">
    <source>
        <dbReference type="Ensembl" id="ENSNGAP00000000051.1"/>
    </source>
</evidence>
<evidence type="ECO:0000256" key="3">
    <source>
        <dbReference type="SAM" id="SignalP"/>
    </source>
</evidence>
<dbReference type="InterPro" id="IPR014044">
    <property type="entry name" value="CAP_dom"/>
</dbReference>
<sequence>GLGMAVTHILFLFAAAVFVPVLALRQLQAARALYSKLTTESQTDVQEEIVNLHNAFRRNVIPSARNMVKMTWSPDAAENDRIVARYCDLSKSNSLERRLKNTFCGENMYSDSYPASWEHVITVWYNESKNFKYGQWPFKDNDLETEHYTQLVWAPSYLIGCDVASCRRDKAAKYLYVCHYCHEGNDPDTENVPYQKGPPCGDCPRNCEDGLC</sequence>
<keyword evidence="6" id="KW-1185">Reference proteome</keyword>
<feature type="chain" id="PRO_5034311659" description="SCP domain-containing protein" evidence="3">
    <location>
        <begin position="24"/>
        <end position="212"/>
    </location>
</feature>
<dbReference type="CDD" id="cd05383">
    <property type="entry name" value="CAP_CRISP"/>
    <property type="match status" value="1"/>
</dbReference>
<dbReference type="PROSITE" id="PS01010">
    <property type="entry name" value="CRISP_2"/>
    <property type="match status" value="1"/>
</dbReference>
<dbReference type="PRINTS" id="PR00837">
    <property type="entry name" value="V5TPXLIKE"/>
</dbReference>
<dbReference type="FunFam" id="3.40.33.10:FF:000005">
    <property type="entry name" value="Cysteine-rich secretory protein 2"/>
    <property type="match status" value="1"/>
</dbReference>
<proteinExistence type="inferred from homology"/>
<dbReference type="Pfam" id="PF00188">
    <property type="entry name" value="CAP"/>
    <property type="match status" value="1"/>
</dbReference>
<evidence type="ECO:0000313" key="6">
    <source>
        <dbReference type="Proteomes" id="UP000694381"/>
    </source>
</evidence>
<protein>
    <recommendedName>
        <fullName evidence="4">SCP domain-containing protein</fullName>
    </recommendedName>
</protein>
<dbReference type="SUPFAM" id="SSF55797">
    <property type="entry name" value="PR-1-like"/>
    <property type="match status" value="1"/>
</dbReference>
<dbReference type="Proteomes" id="UP000694381">
    <property type="component" value="Unassembled WGS sequence"/>
</dbReference>
<dbReference type="InterPro" id="IPR035940">
    <property type="entry name" value="CAP_sf"/>
</dbReference>
<accession>A0A8C6Q7S3</accession>
<feature type="domain" description="SCP" evidence="4">
    <location>
        <begin position="44"/>
        <end position="188"/>
    </location>
</feature>
<evidence type="ECO:0000256" key="2">
    <source>
        <dbReference type="ARBA" id="ARBA00023157"/>
    </source>
</evidence>